<dbReference type="PANTHER" id="PTHR35910:SF6">
    <property type="entry name" value="2EXR DOMAIN-CONTAINING PROTEIN"/>
    <property type="match status" value="1"/>
</dbReference>
<organism evidence="2 3">
    <name type="scientific">Botryotinia narcissicola</name>
    <dbReference type="NCBI Taxonomy" id="278944"/>
    <lineage>
        <taxon>Eukaryota</taxon>
        <taxon>Fungi</taxon>
        <taxon>Dikarya</taxon>
        <taxon>Ascomycota</taxon>
        <taxon>Pezizomycotina</taxon>
        <taxon>Leotiomycetes</taxon>
        <taxon>Helotiales</taxon>
        <taxon>Sclerotiniaceae</taxon>
        <taxon>Botryotinia</taxon>
    </lineage>
</organism>
<accession>A0A4Z1HWX5</accession>
<gene>
    <name evidence="2" type="ORF">BOTNAR_0288g00010</name>
</gene>
<dbReference type="AlphaFoldDB" id="A0A4Z1HWX5"/>
<evidence type="ECO:0000259" key="1">
    <source>
        <dbReference type="Pfam" id="PF20150"/>
    </source>
</evidence>
<proteinExistence type="predicted"/>
<evidence type="ECO:0000313" key="3">
    <source>
        <dbReference type="Proteomes" id="UP000297452"/>
    </source>
</evidence>
<dbReference type="EMBL" id="PQXJ01000288">
    <property type="protein sequence ID" value="TGO53719.1"/>
    <property type="molecule type" value="Genomic_DNA"/>
</dbReference>
<name>A0A4Z1HWX5_9HELO</name>
<evidence type="ECO:0000313" key="2">
    <source>
        <dbReference type="EMBL" id="TGO53719.1"/>
    </source>
</evidence>
<sequence length="345" mass="39202">MDSNNQLSIFGPTSSLAIEAYNKRRAVQQGERAEREERESPEELAHKRKTVILRVPASELDPLAKPSLIMKFYIKFKPRHEWKKIPIEMQFSIFKFTFPGQRMFDLNLQPCVLIDPSFAVRSAIDDQTTEQRNLNAAAHAAANGQGRILAKPPIALSINRASRQYALETYKLLEQPLAHFPGISNTPMGRAYFDPEVDILHCQSKIELYSGKRARPTISSFKNKKLVQRIALAYGYFSSLNYGVGRRPVLLNYTSLKEIIVLVPHLHCCIHGNETRFMLGSMGTELPKEHYVDKFKTLVEGKWATAMAKSWGSFPLVRYAGTCICDQPTSRGIFGSTQTWAYSWR</sequence>
<dbReference type="OrthoDB" id="3499077at2759"/>
<comment type="caution">
    <text evidence="2">The sequence shown here is derived from an EMBL/GenBank/DDBJ whole genome shotgun (WGS) entry which is preliminary data.</text>
</comment>
<dbReference type="Pfam" id="PF20150">
    <property type="entry name" value="2EXR"/>
    <property type="match status" value="1"/>
</dbReference>
<keyword evidence="3" id="KW-1185">Reference proteome</keyword>
<dbReference type="PANTHER" id="PTHR35910">
    <property type="entry name" value="2EXR DOMAIN-CONTAINING PROTEIN"/>
    <property type="match status" value="1"/>
</dbReference>
<feature type="domain" description="2EXR" evidence="1">
    <location>
        <begin position="82"/>
        <end position="200"/>
    </location>
</feature>
<dbReference type="Proteomes" id="UP000297452">
    <property type="component" value="Unassembled WGS sequence"/>
</dbReference>
<reference evidence="2 3" key="1">
    <citation type="submission" date="2017-12" db="EMBL/GenBank/DDBJ databases">
        <title>Comparative genomics of Botrytis spp.</title>
        <authorList>
            <person name="Valero-Jimenez C.A."/>
            <person name="Tapia P."/>
            <person name="Veloso J."/>
            <person name="Silva-Moreno E."/>
            <person name="Staats M."/>
            <person name="Valdes J.H."/>
            <person name="Van Kan J.A.L."/>
        </authorList>
    </citation>
    <scope>NUCLEOTIDE SEQUENCE [LARGE SCALE GENOMIC DNA]</scope>
    <source>
        <strain evidence="2 3">MUCL2120</strain>
    </source>
</reference>
<protein>
    <recommendedName>
        <fullName evidence="1">2EXR domain-containing protein</fullName>
    </recommendedName>
</protein>
<dbReference type="InterPro" id="IPR045518">
    <property type="entry name" value="2EXR"/>
</dbReference>